<sequence>MNDRPNYFSTTTLEQQQNNNNNNNNNTYNSIQQQQIRFGKCSIREDQSDASYISFPDECPVEVIHLISAQEHSHNIELINNLTINYRVRKIVYIPLIIICFCFIAIFESIGNTGNRKKDKIYYQIPVILIIVLSFIIVAIIHKNQIKKLKKKVKKLIVVINTNISSSNGSDPFKKLLKYSFHELDSDNYLIIDYPIIPNNNNSINNNNNYNNNDDNRSNIINNNIGINQQYQQHQQEHV</sequence>
<evidence type="ECO:0000313" key="2">
    <source>
        <dbReference type="EMBL" id="EGG18160.1"/>
    </source>
</evidence>
<organism evidence="2 3">
    <name type="scientific">Cavenderia fasciculata</name>
    <name type="common">Slime mold</name>
    <name type="synonym">Dictyostelium fasciculatum</name>
    <dbReference type="NCBI Taxonomy" id="261658"/>
    <lineage>
        <taxon>Eukaryota</taxon>
        <taxon>Amoebozoa</taxon>
        <taxon>Evosea</taxon>
        <taxon>Eumycetozoa</taxon>
        <taxon>Dictyostelia</taxon>
        <taxon>Acytosteliales</taxon>
        <taxon>Cavenderiaceae</taxon>
        <taxon>Cavenderia</taxon>
    </lineage>
</organism>
<accession>F4Q2E0</accession>
<dbReference type="Proteomes" id="UP000007797">
    <property type="component" value="Unassembled WGS sequence"/>
</dbReference>
<dbReference type="KEGG" id="dfa:DFA_06827"/>
<keyword evidence="3" id="KW-1185">Reference proteome</keyword>
<proteinExistence type="predicted"/>
<keyword evidence="1" id="KW-0472">Membrane</keyword>
<gene>
    <name evidence="2" type="ORF">DFA_06827</name>
</gene>
<reference evidence="3" key="1">
    <citation type="journal article" date="2011" name="Genome Res.">
        <title>Phylogeny-wide analysis of social amoeba genomes highlights ancient origins for complex intercellular communication.</title>
        <authorList>
            <person name="Heidel A.J."/>
            <person name="Lawal H.M."/>
            <person name="Felder M."/>
            <person name="Schilde C."/>
            <person name="Helps N.R."/>
            <person name="Tunggal B."/>
            <person name="Rivero F."/>
            <person name="John U."/>
            <person name="Schleicher M."/>
            <person name="Eichinger L."/>
            <person name="Platzer M."/>
            <person name="Noegel A.A."/>
            <person name="Schaap P."/>
            <person name="Gloeckner G."/>
        </authorList>
    </citation>
    <scope>NUCLEOTIDE SEQUENCE [LARGE SCALE GENOMIC DNA]</scope>
    <source>
        <strain evidence="3">SH3</strain>
    </source>
</reference>
<name>F4Q2E0_CACFS</name>
<keyword evidence="1" id="KW-0812">Transmembrane</keyword>
<dbReference type="AlphaFoldDB" id="F4Q2E0"/>
<evidence type="ECO:0008006" key="4">
    <source>
        <dbReference type="Google" id="ProtNLM"/>
    </source>
</evidence>
<keyword evidence="1" id="KW-1133">Transmembrane helix</keyword>
<feature type="transmembrane region" description="Helical" evidence="1">
    <location>
        <begin position="91"/>
        <end position="110"/>
    </location>
</feature>
<dbReference type="EMBL" id="GL883020">
    <property type="protein sequence ID" value="EGG18160.1"/>
    <property type="molecule type" value="Genomic_DNA"/>
</dbReference>
<dbReference type="GeneID" id="14870078"/>
<evidence type="ECO:0000256" key="1">
    <source>
        <dbReference type="SAM" id="Phobius"/>
    </source>
</evidence>
<dbReference type="RefSeq" id="XP_004366201.1">
    <property type="nucleotide sequence ID" value="XM_004366144.1"/>
</dbReference>
<evidence type="ECO:0000313" key="3">
    <source>
        <dbReference type="Proteomes" id="UP000007797"/>
    </source>
</evidence>
<feature type="transmembrane region" description="Helical" evidence="1">
    <location>
        <begin position="122"/>
        <end position="142"/>
    </location>
</feature>
<protein>
    <recommendedName>
        <fullName evidence="4">Transmembrane protein</fullName>
    </recommendedName>
</protein>